<reference evidence="2 3" key="1">
    <citation type="submission" date="2024-06" db="EMBL/GenBank/DDBJ databases">
        <title>Genomic Encyclopedia of Type Strains, Phase IV (KMG-IV): sequencing the most valuable type-strain genomes for metagenomic binning, comparative biology and taxonomic classification.</title>
        <authorList>
            <person name="Goeker M."/>
        </authorList>
    </citation>
    <scope>NUCLEOTIDE SEQUENCE [LARGE SCALE GENOMIC DNA]</scope>
    <source>
        <strain evidence="2 3">DSM 29388</strain>
    </source>
</reference>
<evidence type="ECO:0000313" key="2">
    <source>
        <dbReference type="EMBL" id="MET3732213.1"/>
    </source>
</evidence>
<name>A0ABV2LXJ5_9FLAO</name>
<feature type="transmembrane region" description="Helical" evidence="1">
    <location>
        <begin position="12"/>
        <end position="33"/>
    </location>
</feature>
<proteinExistence type="predicted"/>
<dbReference type="RefSeq" id="WP_354509224.1">
    <property type="nucleotide sequence ID" value="NZ_JBEPMO010000009.1"/>
</dbReference>
<evidence type="ECO:0008006" key="4">
    <source>
        <dbReference type="Google" id="ProtNLM"/>
    </source>
</evidence>
<keyword evidence="1" id="KW-0812">Transmembrane</keyword>
<gene>
    <name evidence="2" type="ORF">ABID46_001800</name>
</gene>
<accession>A0ABV2LXJ5</accession>
<dbReference type="EMBL" id="JBEPMO010000009">
    <property type="protein sequence ID" value="MET3732213.1"/>
    <property type="molecule type" value="Genomic_DNA"/>
</dbReference>
<keyword evidence="1" id="KW-0472">Membrane</keyword>
<evidence type="ECO:0000256" key="1">
    <source>
        <dbReference type="SAM" id="Phobius"/>
    </source>
</evidence>
<organism evidence="2 3">
    <name type="scientific">Moheibacter stercoris</name>
    <dbReference type="NCBI Taxonomy" id="1628251"/>
    <lineage>
        <taxon>Bacteria</taxon>
        <taxon>Pseudomonadati</taxon>
        <taxon>Bacteroidota</taxon>
        <taxon>Flavobacteriia</taxon>
        <taxon>Flavobacteriales</taxon>
        <taxon>Weeksellaceae</taxon>
        <taxon>Moheibacter</taxon>
    </lineage>
</organism>
<keyword evidence="1" id="KW-1133">Transmembrane helix</keyword>
<sequence>MNKIQFQETQRFNQWWVWILLIVIFGFTVQPIWETYQSGISLSSSQLWGFVILSLVILLFLILRLETKIDEKGVWVKYFPVHWKPKFYSWDSISQIEVKKYSPLMDYGGWGIRLGRNGKAYNVKGNKGLQLLLKNGDGLLIGTQKDEELERVMNKLNADLLLKKN</sequence>
<feature type="transmembrane region" description="Helical" evidence="1">
    <location>
        <begin position="45"/>
        <end position="63"/>
    </location>
</feature>
<evidence type="ECO:0000313" key="3">
    <source>
        <dbReference type="Proteomes" id="UP001549146"/>
    </source>
</evidence>
<comment type="caution">
    <text evidence="2">The sequence shown here is derived from an EMBL/GenBank/DDBJ whole genome shotgun (WGS) entry which is preliminary data.</text>
</comment>
<dbReference type="Proteomes" id="UP001549146">
    <property type="component" value="Unassembled WGS sequence"/>
</dbReference>
<protein>
    <recommendedName>
        <fullName evidence="4">PH domain-containing protein</fullName>
    </recommendedName>
</protein>
<keyword evidence="3" id="KW-1185">Reference proteome</keyword>